<comment type="cofactor">
    <cofactor evidence="4">
        <name>Mg(2+)</name>
        <dbReference type="ChEBI" id="CHEBI:18420"/>
    </cofactor>
</comment>
<protein>
    <recommendedName>
        <fullName evidence="9">Regucalcin</fullName>
        <ecNumber evidence="8">3.1.1.17</ecNumber>
    </recommendedName>
    <alternativeName>
        <fullName evidence="14">Gluconolactonase</fullName>
    </alternativeName>
</protein>
<evidence type="ECO:0000256" key="13">
    <source>
        <dbReference type="ARBA" id="ARBA00022837"/>
    </source>
</evidence>
<comment type="catalytic activity">
    <reaction evidence="1">
        <text>D-glucono-1,5-lactone + H2O = D-gluconate + H(+)</text>
        <dbReference type="Rhea" id="RHEA:10440"/>
        <dbReference type="ChEBI" id="CHEBI:15377"/>
        <dbReference type="ChEBI" id="CHEBI:15378"/>
        <dbReference type="ChEBI" id="CHEBI:16217"/>
        <dbReference type="ChEBI" id="CHEBI:18391"/>
        <dbReference type="EC" id="3.1.1.17"/>
    </reaction>
</comment>
<proteinExistence type="inferred from homology"/>
<keyword evidence="11" id="KW-0479">Metal-binding</keyword>
<dbReference type="OrthoDB" id="423498at2759"/>
<evidence type="ECO:0000256" key="3">
    <source>
        <dbReference type="ARBA" id="ARBA00001936"/>
    </source>
</evidence>
<dbReference type="PANTHER" id="PTHR10907:SF47">
    <property type="entry name" value="REGUCALCIN"/>
    <property type="match status" value="1"/>
</dbReference>
<evidence type="ECO:0000256" key="14">
    <source>
        <dbReference type="ARBA" id="ARBA00032464"/>
    </source>
</evidence>
<dbReference type="GO" id="GO:0005737">
    <property type="term" value="C:cytoplasm"/>
    <property type="evidence" value="ECO:0007669"/>
    <property type="project" value="UniProtKB-SubCell"/>
</dbReference>
<dbReference type="Pfam" id="PF08450">
    <property type="entry name" value="SGL"/>
    <property type="match status" value="1"/>
</dbReference>
<name>A0A8J5MS30_HOMAM</name>
<feature type="domain" description="SMP-30/Gluconolactonase/LRE-like region" evidence="15">
    <location>
        <begin position="15"/>
        <end position="282"/>
    </location>
</feature>
<dbReference type="InterPro" id="IPR013658">
    <property type="entry name" value="SGL"/>
</dbReference>
<keyword evidence="10" id="KW-0963">Cytoplasm</keyword>
<dbReference type="EMBL" id="JAHLQT010028090">
    <property type="protein sequence ID" value="KAG7162050.1"/>
    <property type="molecule type" value="Genomic_DNA"/>
</dbReference>
<gene>
    <name evidence="16" type="primary">Rgn-L4</name>
    <name evidence="16" type="ORF">Hamer_G023250</name>
</gene>
<comment type="subcellular location">
    <subcellularLocation>
        <location evidence="6">Cytoplasm</location>
    </subcellularLocation>
</comment>
<dbReference type="GO" id="GO:0019853">
    <property type="term" value="P:L-ascorbic acid biosynthetic process"/>
    <property type="evidence" value="ECO:0007669"/>
    <property type="project" value="TreeGrafter"/>
</dbReference>
<comment type="similarity">
    <text evidence="7">Belongs to the SMP-30/CGR1 family.</text>
</comment>
<dbReference type="AlphaFoldDB" id="A0A8J5MS30"/>
<evidence type="ECO:0000313" key="17">
    <source>
        <dbReference type="Proteomes" id="UP000747542"/>
    </source>
</evidence>
<evidence type="ECO:0000256" key="9">
    <source>
        <dbReference type="ARBA" id="ARBA00016808"/>
    </source>
</evidence>
<dbReference type="GO" id="GO:0005509">
    <property type="term" value="F:calcium ion binding"/>
    <property type="evidence" value="ECO:0007669"/>
    <property type="project" value="TreeGrafter"/>
</dbReference>
<keyword evidence="12" id="KW-0378">Hydrolase</keyword>
<evidence type="ECO:0000256" key="12">
    <source>
        <dbReference type="ARBA" id="ARBA00022801"/>
    </source>
</evidence>
<accession>A0A8J5MS30</accession>
<dbReference type="PANTHER" id="PTHR10907">
    <property type="entry name" value="REGUCALCIN"/>
    <property type="match status" value="1"/>
</dbReference>
<dbReference type="Proteomes" id="UP000747542">
    <property type="component" value="Unassembled WGS sequence"/>
</dbReference>
<comment type="cofactor">
    <cofactor evidence="3">
        <name>Mn(2+)</name>
        <dbReference type="ChEBI" id="CHEBI:29035"/>
    </cofactor>
</comment>
<keyword evidence="17" id="KW-1185">Reference proteome</keyword>
<evidence type="ECO:0000256" key="1">
    <source>
        <dbReference type="ARBA" id="ARBA00001589"/>
    </source>
</evidence>
<evidence type="ECO:0000259" key="15">
    <source>
        <dbReference type="Pfam" id="PF08450"/>
    </source>
</evidence>
<dbReference type="EC" id="3.1.1.17" evidence="8"/>
<comment type="caution">
    <text evidence="16">The sequence shown here is derived from an EMBL/GenBank/DDBJ whole genome shotgun (WGS) entry which is preliminary data.</text>
</comment>
<comment type="cofactor">
    <cofactor evidence="2">
        <name>Ca(2+)</name>
        <dbReference type="ChEBI" id="CHEBI:29108"/>
    </cofactor>
</comment>
<dbReference type="GO" id="GO:0004341">
    <property type="term" value="F:gluconolactonase activity"/>
    <property type="evidence" value="ECO:0007669"/>
    <property type="project" value="UniProtKB-EC"/>
</dbReference>
<evidence type="ECO:0000256" key="10">
    <source>
        <dbReference type="ARBA" id="ARBA00022490"/>
    </source>
</evidence>
<evidence type="ECO:0000256" key="11">
    <source>
        <dbReference type="ARBA" id="ARBA00022723"/>
    </source>
</evidence>
<evidence type="ECO:0000256" key="5">
    <source>
        <dbReference type="ARBA" id="ARBA00001947"/>
    </source>
</evidence>
<evidence type="ECO:0000256" key="4">
    <source>
        <dbReference type="ARBA" id="ARBA00001946"/>
    </source>
</evidence>
<sequence length="332" mass="36281">MSGVEIKQVVSAVDLGEGPHWVENKQCLLFVDIANGNIHRYYPQTNKDQVLHVEEGGSGSSLSFVVPIEGTEDLLIVGLGRSFAVVQWSASDPDQHTVKVKGILHTVEDAYPFNRFNDGKCDPQGRLWAGTMDGVTDHSNADFAMHKSSLYCLDTDLNLTNQVNKVSLSNGLAWSPDRKTFYYIDSLKYSVDAFDYDDVTYKICNRRTVVDYKAAGLENDIPDGMCNDETGNLWVACFSGNKIICIDPKIGKIVRTVELPAKNITSVCWGGADYSTLFVTSAKTYHSAEELATQPAAGCTFAITGLGVKGLPPTNFKADLQVLKNKIASCGM</sequence>
<evidence type="ECO:0000256" key="8">
    <source>
        <dbReference type="ARBA" id="ARBA00013227"/>
    </source>
</evidence>
<dbReference type="FunFam" id="2.120.10.30:FF:000027">
    <property type="entry name" value="Regucalcin homologue"/>
    <property type="match status" value="1"/>
</dbReference>
<evidence type="ECO:0000256" key="7">
    <source>
        <dbReference type="ARBA" id="ARBA00008853"/>
    </source>
</evidence>
<evidence type="ECO:0000256" key="6">
    <source>
        <dbReference type="ARBA" id="ARBA00004496"/>
    </source>
</evidence>
<evidence type="ECO:0000256" key="2">
    <source>
        <dbReference type="ARBA" id="ARBA00001913"/>
    </source>
</evidence>
<reference evidence="16" key="1">
    <citation type="journal article" date="2021" name="Sci. Adv.">
        <title>The American lobster genome reveals insights on longevity, neural, and immune adaptations.</title>
        <authorList>
            <person name="Polinski J.M."/>
            <person name="Zimin A.V."/>
            <person name="Clark K.F."/>
            <person name="Kohn A.B."/>
            <person name="Sadowski N."/>
            <person name="Timp W."/>
            <person name="Ptitsyn A."/>
            <person name="Khanna P."/>
            <person name="Romanova D.Y."/>
            <person name="Williams P."/>
            <person name="Greenwood S.J."/>
            <person name="Moroz L.L."/>
            <person name="Walt D.R."/>
            <person name="Bodnar A.G."/>
        </authorList>
    </citation>
    <scope>NUCLEOTIDE SEQUENCE</scope>
    <source>
        <strain evidence="16">GMGI-L3</strain>
    </source>
</reference>
<keyword evidence="13" id="KW-0106">Calcium</keyword>
<comment type="cofactor">
    <cofactor evidence="5">
        <name>Zn(2+)</name>
        <dbReference type="ChEBI" id="CHEBI:29105"/>
    </cofactor>
</comment>
<organism evidence="16 17">
    <name type="scientific">Homarus americanus</name>
    <name type="common">American lobster</name>
    <dbReference type="NCBI Taxonomy" id="6706"/>
    <lineage>
        <taxon>Eukaryota</taxon>
        <taxon>Metazoa</taxon>
        <taxon>Ecdysozoa</taxon>
        <taxon>Arthropoda</taxon>
        <taxon>Crustacea</taxon>
        <taxon>Multicrustacea</taxon>
        <taxon>Malacostraca</taxon>
        <taxon>Eumalacostraca</taxon>
        <taxon>Eucarida</taxon>
        <taxon>Decapoda</taxon>
        <taxon>Pleocyemata</taxon>
        <taxon>Astacidea</taxon>
        <taxon>Nephropoidea</taxon>
        <taxon>Nephropidae</taxon>
        <taxon>Homarus</taxon>
    </lineage>
</organism>
<evidence type="ECO:0000313" key="16">
    <source>
        <dbReference type="EMBL" id="KAG7162050.1"/>
    </source>
</evidence>